<dbReference type="WBParaSite" id="Pan_g1058.t1">
    <property type="protein sequence ID" value="Pan_g1058.t1"/>
    <property type="gene ID" value="Pan_g1058"/>
</dbReference>
<dbReference type="AlphaFoldDB" id="A0A7E4UNI3"/>
<proteinExistence type="predicted"/>
<feature type="region of interest" description="Disordered" evidence="1">
    <location>
        <begin position="149"/>
        <end position="176"/>
    </location>
</feature>
<keyword evidence="2" id="KW-1185">Reference proteome</keyword>
<dbReference type="SUPFAM" id="SSF53098">
    <property type="entry name" value="Ribonuclease H-like"/>
    <property type="match status" value="1"/>
</dbReference>
<accession>A0A7E4UNI3</accession>
<evidence type="ECO:0000256" key="1">
    <source>
        <dbReference type="SAM" id="MobiDB-lite"/>
    </source>
</evidence>
<reference evidence="2" key="1">
    <citation type="journal article" date="2013" name="Genetics">
        <title>The draft genome and transcriptome of Panagrellus redivivus are shaped by the harsh demands of a free-living lifestyle.</title>
        <authorList>
            <person name="Srinivasan J."/>
            <person name="Dillman A.R."/>
            <person name="Macchietto M.G."/>
            <person name="Heikkinen L."/>
            <person name="Lakso M."/>
            <person name="Fracchia K.M."/>
            <person name="Antoshechkin I."/>
            <person name="Mortazavi A."/>
            <person name="Wong G."/>
            <person name="Sternberg P.W."/>
        </authorList>
    </citation>
    <scope>NUCLEOTIDE SEQUENCE [LARGE SCALE GENOMIC DNA]</scope>
    <source>
        <strain evidence="2">MT8872</strain>
    </source>
</reference>
<evidence type="ECO:0000313" key="2">
    <source>
        <dbReference type="Proteomes" id="UP000492821"/>
    </source>
</evidence>
<name>A0A7E4UNI3_PANRE</name>
<organism evidence="2 3">
    <name type="scientific">Panagrellus redivivus</name>
    <name type="common">Microworm</name>
    <dbReference type="NCBI Taxonomy" id="6233"/>
    <lineage>
        <taxon>Eukaryota</taxon>
        <taxon>Metazoa</taxon>
        <taxon>Ecdysozoa</taxon>
        <taxon>Nematoda</taxon>
        <taxon>Chromadorea</taxon>
        <taxon>Rhabditida</taxon>
        <taxon>Tylenchina</taxon>
        <taxon>Panagrolaimomorpha</taxon>
        <taxon>Panagrolaimoidea</taxon>
        <taxon>Panagrolaimidae</taxon>
        <taxon>Panagrellus</taxon>
    </lineage>
</organism>
<evidence type="ECO:0000313" key="3">
    <source>
        <dbReference type="WBParaSite" id="Pan_g1058.t1"/>
    </source>
</evidence>
<dbReference type="InterPro" id="IPR012337">
    <property type="entry name" value="RNaseH-like_sf"/>
</dbReference>
<feature type="compositionally biased region" description="Acidic residues" evidence="1">
    <location>
        <begin position="154"/>
        <end position="172"/>
    </location>
</feature>
<reference evidence="3" key="2">
    <citation type="submission" date="2020-10" db="UniProtKB">
        <authorList>
            <consortium name="WormBaseParasite"/>
        </authorList>
    </citation>
    <scope>IDENTIFICATION</scope>
</reference>
<sequence length="582" mass="64353">MDDLIKTFLTSSVPLLSLGNPHFMGLMNLIEGFTPPTITQFTGILKSHVQMAINLAVTEIILSDLHYSISVDVSNESYSTKKFMGIALHYYSEVSNEVKTIAIDLKKCHLTGSLQVCDVVKHLLADLKLPPNRLVRIVAGSGRMKKAVFRHVDPEDDENDVESSDDEDEEMDGSNTDQVMESINNVLGNSRNSAQMEPVEDGCVNVALLGDLDLDRYIQLLEKSEGAGNKDPGFIGDHFTCAVYRLQQVCEAVFDRCEAMVVMRDNVQKLLTAFARSPEAMSRLRSENGASLNFPANNQWATMEKVFSRIIDIREALHTVCTEQFRVSYINSDDVRLMEIAVAFLRPFNQYMTVLQRSSVPTLPLLFTGLSHLIVTLEGTPSKLDLPPRGIAFDVNSLMTALCTEIKTQFADVLSPGPDSDPIFIAASALDATVASFLLAHVNLTAVREAVIKCIKIFQLGSPESTPEVEVKPAVVNPFGFGPSIQVNKPPAMENTAEKEVEYLIYLIQNKQWNCANPFDLFDTYNLTTLKQLAFVLASVPATSAAVDRLFTKMSDIDIDLSNKTEASIFKIRCIGGFNMQV</sequence>
<protein>
    <submittedName>
        <fullName evidence="3">Dimer_Tnp_hAT domain-containing protein</fullName>
    </submittedName>
</protein>
<dbReference type="Proteomes" id="UP000492821">
    <property type="component" value="Unassembled WGS sequence"/>
</dbReference>